<dbReference type="Pfam" id="PF06804">
    <property type="entry name" value="Lipoprotein_18"/>
    <property type="match status" value="1"/>
</dbReference>
<reference evidence="1 2" key="1">
    <citation type="submission" date="2018-10" db="EMBL/GenBank/DDBJ databases">
        <title>Genomic Encyclopedia of Archaeal and Bacterial Type Strains, Phase II (KMG-II): from individual species to whole genera.</title>
        <authorList>
            <person name="Goeker M."/>
        </authorList>
    </citation>
    <scope>NUCLEOTIDE SEQUENCE [LARGE SCALE GENOMIC DNA]</scope>
    <source>
        <strain evidence="1 2">DSM 235</strain>
    </source>
</reference>
<accession>A0A495VEB3</accession>
<organism evidence="1 2">
    <name type="scientific">Thiocapsa rosea</name>
    <dbReference type="NCBI Taxonomy" id="69360"/>
    <lineage>
        <taxon>Bacteria</taxon>
        <taxon>Pseudomonadati</taxon>
        <taxon>Pseudomonadota</taxon>
        <taxon>Gammaproteobacteria</taxon>
        <taxon>Chromatiales</taxon>
        <taxon>Chromatiaceae</taxon>
        <taxon>Thiocapsa</taxon>
    </lineage>
</organism>
<proteinExistence type="predicted"/>
<comment type="caution">
    <text evidence="1">The sequence shown here is derived from an EMBL/GenBank/DDBJ whole genome shotgun (WGS) entry which is preliminary data.</text>
</comment>
<evidence type="ECO:0000313" key="2">
    <source>
        <dbReference type="Proteomes" id="UP000274556"/>
    </source>
</evidence>
<name>A0A495VEB3_9GAMM</name>
<keyword evidence="2" id="KW-1185">Reference proteome</keyword>
<gene>
    <name evidence="1" type="ORF">BDD21_5336</name>
</gene>
<dbReference type="Proteomes" id="UP000274556">
    <property type="component" value="Unassembled WGS sequence"/>
</dbReference>
<dbReference type="AlphaFoldDB" id="A0A495VEB3"/>
<dbReference type="InterPro" id="IPR042268">
    <property type="entry name" value="BamC_C"/>
</dbReference>
<dbReference type="Gene3D" id="3.30.310.170">
    <property type="entry name" value="Outer membrane protein assembly factor BamC"/>
    <property type="match status" value="1"/>
</dbReference>
<sequence>MHAFLREWSKRVCSESIRGADAPERWRMRNRLKRSHTLRPRFWLTGGASAGLALILFLSGCGSNVISDAIPDQRLAYKKQQEAGENLEIPPDLTAGRFDDALDIPPAGGATFSEYSGSRAQRQRVAASGEVLPETPNVELKRRDSERWLEVQASPQQVWPKVISFWREQGIILVEQNPSVGVMRTDWLDNRAEIRRDFVTRMISKVVEGVYATSTRDQYSLRIEPGTTPGTTDIHLTHRGMEERLVTNAIGDGSRTIWEPSGTDPGKEAEMLRRLMVFLGASEQRAAAASPVTGGGSGRPASGPAMQAVGARLVSEGGSQTLVIQEDFRRAWRTAGSALDRAGFAVEDRDMSRGVYYVRYAGQDGASEDKRPGLLSRMAFWKKNEVDPVKQYQVRVQGGETESRVTVLDASGNPDTSESSQRILTLMKEQMR</sequence>
<dbReference type="InterPro" id="IPR010653">
    <property type="entry name" value="NlpB/DapX"/>
</dbReference>
<evidence type="ECO:0000313" key="1">
    <source>
        <dbReference type="EMBL" id="RKT47731.1"/>
    </source>
</evidence>
<protein>
    <submittedName>
        <fullName evidence="1">Beta-barrel assembly machine subunit BamC</fullName>
    </submittedName>
</protein>
<dbReference type="EMBL" id="RBXL01000001">
    <property type="protein sequence ID" value="RKT47731.1"/>
    <property type="molecule type" value="Genomic_DNA"/>
</dbReference>